<dbReference type="Pfam" id="PF25340">
    <property type="entry name" value="BCD_RFX"/>
    <property type="match status" value="1"/>
</dbReference>
<feature type="compositionally biased region" description="Low complexity" evidence="1">
    <location>
        <begin position="101"/>
        <end position="111"/>
    </location>
</feature>
<reference evidence="4" key="3">
    <citation type="submission" date="2016-06" db="UniProtKB">
        <authorList>
            <consortium name="WormBaseParasite"/>
        </authorList>
    </citation>
    <scope>IDENTIFICATION</scope>
</reference>
<evidence type="ECO:0000259" key="2">
    <source>
        <dbReference type="Pfam" id="PF25340"/>
    </source>
</evidence>
<dbReference type="InterPro" id="IPR039779">
    <property type="entry name" value="RFX-like"/>
</dbReference>
<feature type="region of interest" description="Disordered" evidence="1">
    <location>
        <begin position="64"/>
        <end position="122"/>
    </location>
</feature>
<evidence type="ECO:0000256" key="1">
    <source>
        <dbReference type="SAM" id="MobiDB-lite"/>
    </source>
</evidence>
<dbReference type="Proteomes" id="UP000050741">
    <property type="component" value="Unassembled WGS sequence"/>
</dbReference>
<sequence>MGARLKCRLGVNLCHFDFLGPKISKSGQRGFVWQIDSEFVQSFADATAGYARQLQIPLFANPDQAEQRNCPDASAPDEHQRHHSTARGTWRHNTRRATSHQQQAQNAATATEPNSNSSGGTIDVAMMELDGAGAAQRQQSGQSADFPRVSLPLDDSLDEALLPLGLTVQHALKFQMDYEAHNREVLECLRNFRLESVENVWARFWAGASESDHAEGAAARRPSNAIESVPAVHGAAAVGPCAARVDLCFSYQLLLDQLLPDLLCPSLPAHAHGTAHRHQLLLPQMRPFAKNLCACMAKALGDGAPSALRELKLAGVRLLSNAFTRLSSVAHLAITAREVLHSDEQMAQMHADFDRLDFPVLHEQAEVVFADPFFHSHSQSFN</sequence>
<dbReference type="PANTHER" id="PTHR12619">
    <property type="entry name" value="RFX TRANSCRIPTION FACTOR FAMILY"/>
    <property type="match status" value="1"/>
</dbReference>
<protein>
    <submittedName>
        <fullName evidence="4">Transcription factor</fullName>
    </submittedName>
</protein>
<proteinExistence type="predicted"/>
<dbReference type="GO" id="GO:0000978">
    <property type="term" value="F:RNA polymerase II cis-regulatory region sequence-specific DNA binding"/>
    <property type="evidence" value="ECO:0007669"/>
    <property type="project" value="TreeGrafter"/>
</dbReference>
<dbReference type="PANTHER" id="PTHR12619:SF33">
    <property type="entry name" value="RFX, ISOFORM H"/>
    <property type="match status" value="1"/>
</dbReference>
<dbReference type="AlphaFoldDB" id="A0A183CDK7"/>
<feature type="compositionally biased region" description="Basic residues" evidence="1">
    <location>
        <begin position="81"/>
        <end position="98"/>
    </location>
</feature>
<evidence type="ECO:0000313" key="3">
    <source>
        <dbReference type="Proteomes" id="UP000050741"/>
    </source>
</evidence>
<dbReference type="InterPro" id="IPR057321">
    <property type="entry name" value="RFX1-4/6/8-like_BCD"/>
</dbReference>
<dbReference type="GO" id="GO:0000981">
    <property type="term" value="F:DNA-binding transcription factor activity, RNA polymerase II-specific"/>
    <property type="evidence" value="ECO:0007669"/>
    <property type="project" value="TreeGrafter"/>
</dbReference>
<evidence type="ECO:0000313" key="4">
    <source>
        <dbReference type="WBParaSite" id="GPLIN_001096100"/>
    </source>
</evidence>
<organism evidence="3 4">
    <name type="scientific">Globodera pallida</name>
    <name type="common">Potato cyst nematode worm</name>
    <name type="synonym">Heterodera pallida</name>
    <dbReference type="NCBI Taxonomy" id="36090"/>
    <lineage>
        <taxon>Eukaryota</taxon>
        <taxon>Metazoa</taxon>
        <taxon>Ecdysozoa</taxon>
        <taxon>Nematoda</taxon>
        <taxon>Chromadorea</taxon>
        <taxon>Rhabditida</taxon>
        <taxon>Tylenchina</taxon>
        <taxon>Tylenchomorpha</taxon>
        <taxon>Tylenchoidea</taxon>
        <taxon>Heteroderidae</taxon>
        <taxon>Heteroderinae</taxon>
        <taxon>Globodera</taxon>
    </lineage>
</organism>
<feature type="domain" description="RFX1-4/6/8-like BCD" evidence="2">
    <location>
        <begin position="174"/>
        <end position="370"/>
    </location>
</feature>
<name>A0A183CDK7_GLOPA</name>
<dbReference type="WBParaSite" id="GPLIN_001096100">
    <property type="protein sequence ID" value="GPLIN_001096100"/>
    <property type="gene ID" value="GPLIN_001096100"/>
</dbReference>
<keyword evidence="3" id="KW-1185">Reference proteome</keyword>
<reference evidence="3" key="2">
    <citation type="submission" date="2014-05" db="EMBL/GenBank/DDBJ databases">
        <title>The genome and life-stage specific transcriptomes of Globodera pallida elucidate key aspects of plant parasitism by a cyst nematode.</title>
        <authorList>
            <person name="Cotton J.A."/>
            <person name="Lilley C.J."/>
            <person name="Jones L.M."/>
            <person name="Kikuchi T."/>
            <person name="Reid A.J."/>
            <person name="Thorpe P."/>
            <person name="Tsai I.J."/>
            <person name="Beasley H."/>
            <person name="Blok V."/>
            <person name="Cock P.J.A."/>
            <person name="Van den Akker S.E."/>
            <person name="Holroyd N."/>
            <person name="Hunt M."/>
            <person name="Mantelin S."/>
            <person name="Naghra H."/>
            <person name="Pain A."/>
            <person name="Palomares-Rius J.E."/>
            <person name="Zarowiecki M."/>
            <person name="Berriman M."/>
            <person name="Jones J.T."/>
            <person name="Urwin P.E."/>
        </authorList>
    </citation>
    <scope>NUCLEOTIDE SEQUENCE [LARGE SCALE GENOMIC DNA]</scope>
    <source>
        <strain evidence="3">Lindley</strain>
    </source>
</reference>
<reference evidence="3" key="1">
    <citation type="submission" date="2013-12" db="EMBL/GenBank/DDBJ databases">
        <authorList>
            <person name="Aslett M."/>
        </authorList>
    </citation>
    <scope>NUCLEOTIDE SEQUENCE [LARGE SCALE GENOMIC DNA]</scope>
    <source>
        <strain evidence="3">Lindley</strain>
    </source>
</reference>
<accession>A0A183CDK7</accession>